<evidence type="ECO:0000256" key="5">
    <source>
        <dbReference type="ARBA" id="ARBA00023235"/>
    </source>
</evidence>
<dbReference type="InterPro" id="IPR005843">
    <property type="entry name" value="A-D-PHexomutase_C"/>
</dbReference>
<accession>A0ABW0NR02</accession>
<sequence length="456" mass="47499">MPRLFGTDGVRGLANGEVITADLALGLAQAAARVLTRGRHADQLRTEGKRPRAVLARDPRVSGEFISAAVAAGLASSGIDVLDAGVIPTPAAAFLVADVEADFGVMVSASHNPAADNGIKFFAIGGTKLPDEVEDRIEQALGQPKMTPTGGGVGRIRRFADAEDRYVVHLISTLDVRLDGLHVVIDAAHGAAAGVSPEVFALAGAKVTVIGADPDGLNINDGVGSTHLEGLRAMVLEQGADLGIAHDGDADRCLAVDANGETIDGDRMMAILAVSLKERGLLARDTLVATVMSNLGLRMAMAEHGIRLLETKVGDRYVLEELDAKELSLGGEQSGHIIFRDHATTGDGILTGLQLAAEMVRTGKTLAELASVMTVYPQVLLNVPGVDGQALSTDAGVTEAVRVAQERLGDSGRVLLRPSGTEPLVRVMVEAVEYEVAASIAAHLADVVRDRLAVRS</sequence>
<dbReference type="PANTHER" id="PTHR42946">
    <property type="entry name" value="PHOSPHOHEXOSE MUTASE"/>
    <property type="match status" value="1"/>
</dbReference>
<dbReference type="InterPro" id="IPR006352">
    <property type="entry name" value="GlmM_bact"/>
</dbReference>
<keyword evidence="3 6" id="KW-0479">Metal-binding</keyword>
<dbReference type="Gene3D" id="3.40.120.10">
    <property type="entry name" value="Alpha-D-Glucose-1,6-Bisphosphate, subunit A, domain 3"/>
    <property type="match status" value="3"/>
</dbReference>
<evidence type="ECO:0000256" key="4">
    <source>
        <dbReference type="ARBA" id="ARBA00022842"/>
    </source>
</evidence>
<feature type="domain" description="Alpha-D-phosphohexomutase alpha/beta/alpha" evidence="11">
    <location>
        <begin position="165"/>
        <end position="260"/>
    </location>
</feature>
<protein>
    <recommendedName>
        <fullName evidence="6 8">Phosphoglucosamine mutase</fullName>
        <ecNumber evidence="6 8">5.4.2.10</ecNumber>
    </recommendedName>
</protein>
<dbReference type="NCBIfam" id="TIGR01455">
    <property type="entry name" value="glmM"/>
    <property type="match status" value="1"/>
</dbReference>
<dbReference type="PRINTS" id="PR00509">
    <property type="entry name" value="PGMPMM"/>
</dbReference>
<dbReference type="InterPro" id="IPR016066">
    <property type="entry name" value="A-D-PHexomutase_CS"/>
</dbReference>
<keyword evidence="2 6" id="KW-0597">Phosphoprotein</keyword>
<reference evidence="14" key="1">
    <citation type="journal article" date="2019" name="Int. J. Syst. Evol. Microbiol.">
        <title>The Global Catalogue of Microorganisms (GCM) 10K type strain sequencing project: providing services to taxonomists for standard genome sequencing and annotation.</title>
        <authorList>
            <consortium name="The Broad Institute Genomics Platform"/>
            <consortium name="The Broad Institute Genome Sequencing Center for Infectious Disease"/>
            <person name="Wu L."/>
            <person name="Ma J."/>
        </authorList>
    </citation>
    <scope>NUCLEOTIDE SEQUENCE [LARGE SCALE GENOMIC DNA]</scope>
    <source>
        <strain evidence="14">CGMCC 4.6997</strain>
    </source>
</reference>
<comment type="cofactor">
    <cofactor evidence="6">
        <name>Mg(2+)</name>
        <dbReference type="ChEBI" id="CHEBI:18420"/>
    </cofactor>
    <text evidence="6">Binds 1 Mg(2+) ion per subunit.</text>
</comment>
<dbReference type="Pfam" id="PF00408">
    <property type="entry name" value="PGM_PMM_IV"/>
    <property type="match status" value="1"/>
</dbReference>
<comment type="catalytic activity">
    <reaction evidence="6 8">
        <text>alpha-D-glucosamine 1-phosphate = D-glucosamine 6-phosphate</text>
        <dbReference type="Rhea" id="RHEA:23424"/>
        <dbReference type="ChEBI" id="CHEBI:58516"/>
        <dbReference type="ChEBI" id="CHEBI:58725"/>
        <dbReference type="EC" id="5.4.2.10"/>
    </reaction>
</comment>
<keyword evidence="4 6" id="KW-0460">Magnesium</keyword>
<evidence type="ECO:0000256" key="7">
    <source>
        <dbReference type="RuleBase" id="RU004326"/>
    </source>
</evidence>
<evidence type="ECO:0000313" key="14">
    <source>
        <dbReference type="Proteomes" id="UP001596039"/>
    </source>
</evidence>
<dbReference type="PROSITE" id="PS00710">
    <property type="entry name" value="PGM_PMM"/>
    <property type="match status" value="1"/>
</dbReference>
<evidence type="ECO:0000259" key="11">
    <source>
        <dbReference type="Pfam" id="PF02879"/>
    </source>
</evidence>
<dbReference type="InterPro" id="IPR050060">
    <property type="entry name" value="Phosphoglucosamine_mutase"/>
</dbReference>
<comment type="PTM">
    <text evidence="6">Activated by phosphorylation.</text>
</comment>
<evidence type="ECO:0000259" key="12">
    <source>
        <dbReference type="Pfam" id="PF02880"/>
    </source>
</evidence>
<dbReference type="Gene3D" id="3.30.310.50">
    <property type="entry name" value="Alpha-D-phosphohexomutase, C-terminal domain"/>
    <property type="match status" value="1"/>
</dbReference>
<dbReference type="RefSeq" id="WP_386740515.1">
    <property type="nucleotide sequence ID" value="NZ_JBHSMG010000002.1"/>
</dbReference>
<dbReference type="Proteomes" id="UP001596039">
    <property type="component" value="Unassembled WGS sequence"/>
</dbReference>
<organism evidence="13 14">
    <name type="scientific">Lysinimonas soli</name>
    <dbReference type="NCBI Taxonomy" id="1074233"/>
    <lineage>
        <taxon>Bacteria</taxon>
        <taxon>Bacillati</taxon>
        <taxon>Actinomycetota</taxon>
        <taxon>Actinomycetes</taxon>
        <taxon>Micrococcales</taxon>
        <taxon>Microbacteriaceae</taxon>
        <taxon>Lysinimonas</taxon>
    </lineage>
</organism>
<feature type="binding site" evidence="6">
    <location>
        <position position="251"/>
    </location>
    <ligand>
        <name>Mg(2+)</name>
        <dbReference type="ChEBI" id="CHEBI:18420"/>
    </ligand>
</feature>
<dbReference type="CDD" id="cd05802">
    <property type="entry name" value="GlmM"/>
    <property type="match status" value="1"/>
</dbReference>
<gene>
    <name evidence="6 13" type="primary">glmM</name>
    <name evidence="13" type="ORF">ACFPJ4_11240</name>
</gene>
<dbReference type="PANTHER" id="PTHR42946:SF1">
    <property type="entry name" value="PHOSPHOGLUCOMUTASE (ALPHA-D-GLUCOSE-1,6-BISPHOSPHATE-DEPENDENT)"/>
    <property type="match status" value="1"/>
</dbReference>
<dbReference type="Pfam" id="PF02880">
    <property type="entry name" value="PGM_PMM_III"/>
    <property type="match status" value="1"/>
</dbReference>
<evidence type="ECO:0000256" key="6">
    <source>
        <dbReference type="HAMAP-Rule" id="MF_01554"/>
    </source>
</evidence>
<dbReference type="InterPro" id="IPR016055">
    <property type="entry name" value="A-D-PHexomutase_a/b/a-I/II/III"/>
</dbReference>
<feature type="domain" description="Alpha-D-phosphohexomutase C-terminal" evidence="9">
    <location>
        <begin position="380"/>
        <end position="446"/>
    </location>
</feature>
<dbReference type="EC" id="5.4.2.10" evidence="6 8"/>
<evidence type="ECO:0000256" key="3">
    <source>
        <dbReference type="ARBA" id="ARBA00022723"/>
    </source>
</evidence>
<dbReference type="HAMAP" id="MF_01554_B">
    <property type="entry name" value="GlmM_B"/>
    <property type="match status" value="1"/>
</dbReference>
<evidence type="ECO:0000256" key="8">
    <source>
        <dbReference type="RuleBase" id="RU004327"/>
    </source>
</evidence>
<feature type="modified residue" description="Phosphoserine" evidence="6">
    <location>
        <position position="110"/>
    </location>
</feature>
<comment type="caution">
    <text evidence="13">The sequence shown here is derived from an EMBL/GenBank/DDBJ whole genome shotgun (WGS) entry which is preliminary data.</text>
</comment>
<keyword evidence="5 6" id="KW-0413">Isomerase</keyword>
<evidence type="ECO:0000256" key="2">
    <source>
        <dbReference type="ARBA" id="ARBA00022553"/>
    </source>
</evidence>
<feature type="domain" description="Alpha-D-phosphohexomutase alpha/beta/alpha" evidence="12">
    <location>
        <begin position="264"/>
        <end position="375"/>
    </location>
</feature>
<dbReference type="InterPro" id="IPR005846">
    <property type="entry name" value="A-D-PHexomutase_a/b/a-III"/>
</dbReference>
<evidence type="ECO:0000259" key="9">
    <source>
        <dbReference type="Pfam" id="PF00408"/>
    </source>
</evidence>
<dbReference type="Pfam" id="PF02878">
    <property type="entry name" value="PGM_PMM_I"/>
    <property type="match status" value="1"/>
</dbReference>
<dbReference type="Pfam" id="PF02879">
    <property type="entry name" value="PGM_PMM_II"/>
    <property type="match status" value="1"/>
</dbReference>
<evidence type="ECO:0000256" key="1">
    <source>
        <dbReference type="ARBA" id="ARBA00010231"/>
    </source>
</evidence>
<dbReference type="SUPFAM" id="SSF53738">
    <property type="entry name" value="Phosphoglucomutase, first 3 domains"/>
    <property type="match status" value="3"/>
</dbReference>
<dbReference type="GO" id="GO:0008966">
    <property type="term" value="F:phosphoglucosamine mutase activity"/>
    <property type="evidence" value="ECO:0007669"/>
    <property type="project" value="UniProtKB-EC"/>
</dbReference>
<comment type="function">
    <text evidence="6 8">Catalyzes the conversion of glucosamine-6-phosphate to glucosamine-1-phosphate.</text>
</comment>
<dbReference type="SUPFAM" id="SSF55957">
    <property type="entry name" value="Phosphoglucomutase, C-terminal domain"/>
    <property type="match status" value="1"/>
</dbReference>
<name>A0ABW0NR02_9MICO</name>
<keyword evidence="14" id="KW-1185">Reference proteome</keyword>
<evidence type="ECO:0000313" key="13">
    <source>
        <dbReference type="EMBL" id="MFC5502814.1"/>
    </source>
</evidence>
<feature type="binding site" evidence="6">
    <location>
        <position position="249"/>
    </location>
    <ligand>
        <name>Mg(2+)</name>
        <dbReference type="ChEBI" id="CHEBI:18420"/>
    </ligand>
</feature>
<dbReference type="InterPro" id="IPR036900">
    <property type="entry name" value="A-D-PHexomutase_C_sf"/>
</dbReference>
<dbReference type="InterPro" id="IPR005841">
    <property type="entry name" value="Alpha-D-phosphohexomutase_SF"/>
</dbReference>
<feature type="active site" description="Phosphoserine intermediate" evidence="6">
    <location>
        <position position="110"/>
    </location>
</feature>
<feature type="binding site" description="via phosphate group" evidence="6">
    <location>
        <position position="110"/>
    </location>
    <ligand>
        <name>Mg(2+)</name>
        <dbReference type="ChEBI" id="CHEBI:18420"/>
    </ligand>
</feature>
<dbReference type="InterPro" id="IPR005845">
    <property type="entry name" value="A-D-PHexomutase_a/b/a-II"/>
</dbReference>
<comment type="similarity">
    <text evidence="1 6 7">Belongs to the phosphohexose mutase family.</text>
</comment>
<dbReference type="EMBL" id="JBHSMG010000002">
    <property type="protein sequence ID" value="MFC5502814.1"/>
    <property type="molecule type" value="Genomic_DNA"/>
</dbReference>
<feature type="domain" description="Alpha-D-phosphohexomutase alpha/beta/alpha" evidence="10">
    <location>
        <begin position="3"/>
        <end position="141"/>
    </location>
</feature>
<proteinExistence type="inferred from homology"/>
<evidence type="ECO:0000259" key="10">
    <source>
        <dbReference type="Pfam" id="PF02878"/>
    </source>
</evidence>
<feature type="binding site" evidence="6">
    <location>
        <position position="247"/>
    </location>
    <ligand>
        <name>Mg(2+)</name>
        <dbReference type="ChEBI" id="CHEBI:18420"/>
    </ligand>
</feature>
<dbReference type="InterPro" id="IPR005844">
    <property type="entry name" value="A-D-PHexomutase_a/b/a-I"/>
</dbReference>